<feature type="domain" description="Reverse transcriptase Ty1/copia-type" evidence="1">
    <location>
        <begin position="37"/>
        <end position="160"/>
    </location>
</feature>
<sequence length="204" mass="22907">MVNTCCLVMKQLDFVTAFLNGELRTAVAFGSLKRHYNYGLDNVAKVWSDTLENFFKRISLSSLKSCLCIFINLDGNVFILAYVSDSLIIGVDKEMVNELIRRVENEFSVKVMECLSKFLGLIIQRDVSNGCMVLHQGPYLEAVLEQFGIKGANSEKTPMEAAQMMEIEESDVDRSLPYRELIGCLNYIAQGTGPDIMFAVNFLS</sequence>
<evidence type="ECO:0000313" key="3">
    <source>
        <dbReference type="Proteomes" id="UP001367676"/>
    </source>
</evidence>
<comment type="caution">
    <text evidence="2">The sequence shown here is derived from an EMBL/GenBank/DDBJ whole genome shotgun (WGS) entry which is preliminary data.</text>
</comment>
<name>A0AAN9Y6I3_9HEMI</name>
<dbReference type="Proteomes" id="UP001367676">
    <property type="component" value="Unassembled WGS sequence"/>
</dbReference>
<organism evidence="2 3">
    <name type="scientific">Parthenolecanium corni</name>
    <dbReference type="NCBI Taxonomy" id="536013"/>
    <lineage>
        <taxon>Eukaryota</taxon>
        <taxon>Metazoa</taxon>
        <taxon>Ecdysozoa</taxon>
        <taxon>Arthropoda</taxon>
        <taxon>Hexapoda</taxon>
        <taxon>Insecta</taxon>
        <taxon>Pterygota</taxon>
        <taxon>Neoptera</taxon>
        <taxon>Paraneoptera</taxon>
        <taxon>Hemiptera</taxon>
        <taxon>Sternorrhyncha</taxon>
        <taxon>Coccoidea</taxon>
        <taxon>Coccidae</taxon>
        <taxon>Parthenolecanium</taxon>
    </lineage>
</organism>
<accession>A0AAN9Y6I3</accession>
<protein>
    <recommendedName>
        <fullName evidence="1">Reverse transcriptase Ty1/copia-type domain-containing protein</fullName>
    </recommendedName>
</protein>
<keyword evidence="3" id="KW-1185">Reference proteome</keyword>
<reference evidence="2 3" key="1">
    <citation type="submission" date="2024-03" db="EMBL/GenBank/DDBJ databases">
        <title>Adaptation during the transition from Ophiocordyceps entomopathogen to insect associate is accompanied by gene loss and intensified selection.</title>
        <authorList>
            <person name="Ward C.M."/>
            <person name="Onetto C.A."/>
            <person name="Borneman A.R."/>
        </authorList>
    </citation>
    <scope>NUCLEOTIDE SEQUENCE [LARGE SCALE GENOMIC DNA]</scope>
    <source>
        <strain evidence="2">AWRI1</strain>
        <tissue evidence="2">Single Adult Female</tissue>
    </source>
</reference>
<evidence type="ECO:0000313" key="2">
    <source>
        <dbReference type="EMBL" id="KAK7601713.1"/>
    </source>
</evidence>
<dbReference type="EMBL" id="JBBCAQ010000010">
    <property type="protein sequence ID" value="KAK7601713.1"/>
    <property type="molecule type" value="Genomic_DNA"/>
</dbReference>
<proteinExistence type="predicted"/>
<dbReference type="AlphaFoldDB" id="A0AAN9Y6I3"/>
<evidence type="ECO:0000259" key="1">
    <source>
        <dbReference type="Pfam" id="PF07727"/>
    </source>
</evidence>
<dbReference type="Pfam" id="PF07727">
    <property type="entry name" value="RVT_2"/>
    <property type="match status" value="1"/>
</dbReference>
<gene>
    <name evidence="2" type="ORF">V9T40_009154</name>
</gene>
<dbReference type="InterPro" id="IPR013103">
    <property type="entry name" value="RVT_2"/>
</dbReference>